<dbReference type="InterPro" id="IPR051673">
    <property type="entry name" value="SSDNA_exonuclease_RecJ"/>
</dbReference>
<dbReference type="EMBL" id="MHOH01000017">
    <property type="protein sequence ID" value="OGZ60609.1"/>
    <property type="molecule type" value="Genomic_DNA"/>
</dbReference>
<evidence type="ECO:0000313" key="3">
    <source>
        <dbReference type="Proteomes" id="UP000178835"/>
    </source>
</evidence>
<feature type="domain" description="DDH" evidence="1">
    <location>
        <begin position="81"/>
        <end position="233"/>
    </location>
</feature>
<dbReference type="InterPro" id="IPR001667">
    <property type="entry name" value="DDH_dom"/>
</dbReference>
<protein>
    <submittedName>
        <fullName evidence="2">Single-stranded-DNA-specific exonuclease RecJ</fullName>
    </submittedName>
</protein>
<evidence type="ECO:0000313" key="2">
    <source>
        <dbReference type="EMBL" id="OGZ60609.1"/>
    </source>
</evidence>
<comment type="caution">
    <text evidence="2">The sequence shown here is derived from an EMBL/GenBank/DDBJ whole genome shotgun (WGS) entry which is preliminary data.</text>
</comment>
<proteinExistence type="predicted"/>
<dbReference type="NCBIfam" id="TIGR00644">
    <property type="entry name" value="recJ"/>
    <property type="match status" value="1"/>
</dbReference>
<accession>A0A1G2HDY8</accession>
<dbReference type="GO" id="GO:0008409">
    <property type="term" value="F:5'-3' exonuclease activity"/>
    <property type="evidence" value="ECO:0007669"/>
    <property type="project" value="InterPro"/>
</dbReference>
<keyword evidence="2" id="KW-0378">Hydrolase</keyword>
<keyword evidence="2" id="KW-0269">Exonuclease</keyword>
<evidence type="ECO:0000259" key="1">
    <source>
        <dbReference type="Pfam" id="PF01368"/>
    </source>
</evidence>
<name>A0A1G2HDY8_9BACT</name>
<dbReference type="PANTHER" id="PTHR30255:SF2">
    <property type="entry name" value="SINGLE-STRANDED-DNA-SPECIFIC EXONUCLEASE RECJ"/>
    <property type="match status" value="1"/>
</dbReference>
<dbReference type="InterPro" id="IPR004610">
    <property type="entry name" value="RecJ"/>
</dbReference>
<dbReference type="GO" id="GO:0006281">
    <property type="term" value="P:DNA repair"/>
    <property type="evidence" value="ECO:0007669"/>
    <property type="project" value="InterPro"/>
</dbReference>
<feature type="non-terminal residue" evidence="2">
    <location>
        <position position="417"/>
    </location>
</feature>
<dbReference type="Proteomes" id="UP000178835">
    <property type="component" value="Unassembled WGS sequence"/>
</dbReference>
<organism evidence="2 3">
    <name type="scientific">Candidatus Spechtbacteria bacterium RIFCSPLOWO2_01_FULL_43_12</name>
    <dbReference type="NCBI Taxonomy" id="1802162"/>
    <lineage>
        <taxon>Bacteria</taxon>
        <taxon>Candidatus Spechtiibacteriota</taxon>
    </lineage>
</organism>
<dbReference type="InterPro" id="IPR038763">
    <property type="entry name" value="DHH_sf"/>
</dbReference>
<gene>
    <name evidence="2" type="ORF">A2919_01890</name>
</gene>
<keyword evidence="2" id="KW-0540">Nuclease</keyword>
<dbReference type="PANTHER" id="PTHR30255">
    <property type="entry name" value="SINGLE-STRANDED-DNA-SPECIFIC EXONUCLEASE RECJ"/>
    <property type="match status" value="1"/>
</dbReference>
<dbReference type="Gene3D" id="3.90.1640.30">
    <property type="match status" value="1"/>
</dbReference>
<dbReference type="Pfam" id="PF01368">
    <property type="entry name" value="DHH"/>
    <property type="match status" value="1"/>
</dbReference>
<reference evidence="2 3" key="1">
    <citation type="journal article" date="2016" name="Nat. Commun.">
        <title>Thousands of microbial genomes shed light on interconnected biogeochemical processes in an aquifer system.</title>
        <authorList>
            <person name="Anantharaman K."/>
            <person name="Brown C.T."/>
            <person name="Hug L.A."/>
            <person name="Sharon I."/>
            <person name="Castelle C.J."/>
            <person name="Probst A.J."/>
            <person name="Thomas B.C."/>
            <person name="Singh A."/>
            <person name="Wilkins M.J."/>
            <person name="Karaoz U."/>
            <person name="Brodie E.L."/>
            <person name="Williams K.H."/>
            <person name="Hubbard S.S."/>
            <person name="Banfield J.F."/>
        </authorList>
    </citation>
    <scope>NUCLEOTIDE SEQUENCE [LARGE SCALE GENOMIC DNA]</scope>
</reference>
<dbReference type="SUPFAM" id="SSF64182">
    <property type="entry name" value="DHH phosphoesterases"/>
    <property type="match status" value="1"/>
</dbReference>
<sequence>MSLLNKTWELNKPASPGFIKLETGYPKIVSQLLASRGIKTKKGAEKFLNPDYYRDTHSPGLLKDIDIAVKRISRAIKNKEKILIYGDYDADGICSSTLLKEGLEKFGARKLSVYIPHRNDEGYGLNIPAVKKFIKQKVNLIITVDCGSTNIEEIKFAQDKGIDVIVIDHHQVLENKKFCYALINPHQKGDKYPFKDICATAVVFKVVQALNEKLKAFDEEQEKWFLDLVAIATVTDVMPLLDENRVFVKYGLKVLGKTRREGLKALIEVSRSSNLDSYALGFILGPRINSAGRMAHADLAFNLLNAKDPLSAKEYAEKLEQKNKERQKVVADILDEIDFENLKGKEVIFEGREHWPIGVLGIVAGRMADMFGKPSFIYQKKEAILVGSARTPYNFNTVEIFESCSDVLEKFGGHRQA</sequence>
<dbReference type="Gene3D" id="3.10.310.30">
    <property type="match status" value="1"/>
</dbReference>
<dbReference type="AlphaFoldDB" id="A0A1G2HDY8"/>
<dbReference type="GO" id="GO:0006310">
    <property type="term" value="P:DNA recombination"/>
    <property type="evidence" value="ECO:0007669"/>
    <property type="project" value="InterPro"/>
</dbReference>